<gene>
    <name evidence="2" type="ORF">FNF28_04350</name>
</gene>
<feature type="region of interest" description="Disordered" evidence="1">
    <location>
        <begin position="1"/>
        <end position="26"/>
    </location>
</feature>
<name>A0A5A8DCI2_CAFRO</name>
<evidence type="ECO:0000256" key="1">
    <source>
        <dbReference type="SAM" id="MobiDB-lite"/>
    </source>
</evidence>
<reference evidence="2 3" key="1">
    <citation type="submission" date="2019-07" db="EMBL/GenBank/DDBJ databases">
        <title>Genomes of Cafeteria roenbergensis.</title>
        <authorList>
            <person name="Fischer M.G."/>
            <person name="Hackl T."/>
            <person name="Roman M."/>
        </authorList>
    </citation>
    <scope>NUCLEOTIDE SEQUENCE [LARGE SCALE GENOMIC DNA]</scope>
    <source>
        <strain evidence="2 3">RCC970-E3</strain>
    </source>
</reference>
<comment type="caution">
    <text evidence="2">The sequence shown here is derived from an EMBL/GenBank/DDBJ whole genome shotgun (WGS) entry which is preliminary data.</text>
</comment>
<proteinExistence type="predicted"/>
<accession>A0A5A8DCI2</accession>
<feature type="compositionally biased region" description="Basic and acidic residues" evidence="1">
    <location>
        <begin position="1"/>
        <end position="17"/>
    </location>
</feature>
<dbReference type="Proteomes" id="UP000324907">
    <property type="component" value="Unassembled WGS sequence"/>
</dbReference>
<evidence type="ECO:0000313" key="2">
    <source>
        <dbReference type="EMBL" id="KAA0163292.1"/>
    </source>
</evidence>
<organism evidence="2 3">
    <name type="scientific">Cafeteria roenbergensis</name>
    <name type="common">Marine flagellate</name>
    <dbReference type="NCBI Taxonomy" id="33653"/>
    <lineage>
        <taxon>Eukaryota</taxon>
        <taxon>Sar</taxon>
        <taxon>Stramenopiles</taxon>
        <taxon>Bigyra</taxon>
        <taxon>Opalozoa</taxon>
        <taxon>Bicosoecida</taxon>
        <taxon>Cafeteriaceae</taxon>
        <taxon>Cafeteria</taxon>
    </lineage>
</organism>
<dbReference type="AlphaFoldDB" id="A0A5A8DCI2"/>
<dbReference type="EMBL" id="VLTL01000069">
    <property type="protein sequence ID" value="KAA0163292.1"/>
    <property type="molecule type" value="Genomic_DNA"/>
</dbReference>
<protein>
    <submittedName>
        <fullName evidence="2">Uncharacterized protein</fullName>
    </submittedName>
</protein>
<evidence type="ECO:0000313" key="3">
    <source>
        <dbReference type="Proteomes" id="UP000324907"/>
    </source>
</evidence>
<sequence>MAAEATDRAAKRARDDWAAPGAVASAPREVEFPSAAGAGPLAAKRQLGAERAASLAGADTPSAAMSAPRHPAADFGGYWAPGAYPGAYGEDVPFAQPGAPALALFLQT</sequence>